<dbReference type="AlphaFoldDB" id="S2L7U1"/>
<feature type="compositionally biased region" description="Basic and acidic residues" evidence="1">
    <location>
        <begin position="137"/>
        <end position="158"/>
    </location>
</feature>
<evidence type="ECO:0000313" key="3">
    <source>
        <dbReference type="Proteomes" id="UP000014463"/>
    </source>
</evidence>
<name>S2L7U1_LITA3</name>
<gene>
    <name evidence="2" type="ORF">L861_13555</name>
</gene>
<organism evidence="2 3">
    <name type="scientific">Litchfieldella anticariensis (strain DSM 16096 / CECT 5854 / CIP 108499 / LMG 22089 / FP35)</name>
    <name type="common">Halomonas anticariensis</name>
    <dbReference type="NCBI Taxonomy" id="1121939"/>
    <lineage>
        <taxon>Bacteria</taxon>
        <taxon>Pseudomonadati</taxon>
        <taxon>Pseudomonadota</taxon>
        <taxon>Gammaproteobacteria</taxon>
        <taxon>Oceanospirillales</taxon>
        <taxon>Halomonadaceae</taxon>
        <taxon>Litchfieldella</taxon>
    </lineage>
</organism>
<dbReference type="STRING" id="1121939.L861_13555"/>
<reference evidence="2 3" key="1">
    <citation type="journal article" date="2013" name="Genome Announc.">
        <title>Draft genome sequence of the moderately halophilic gammaproteobacterium Halomonas anticariensis FP35.</title>
        <authorList>
            <person name="Tahrioui A."/>
            <person name="Quesada E."/>
            <person name="Llamas I."/>
        </authorList>
    </citation>
    <scope>NUCLEOTIDE SEQUENCE [LARGE SCALE GENOMIC DNA]</scope>
    <source>
        <strain evidence="3">DSM 16096 / CECT 5854 / LMG 22089 / FP35</strain>
    </source>
</reference>
<dbReference type="RefSeq" id="WP_016418402.1">
    <property type="nucleotide sequence ID" value="NZ_AUAB01000005.1"/>
</dbReference>
<dbReference type="Gene3D" id="1.10.287.1700">
    <property type="match status" value="1"/>
</dbReference>
<evidence type="ECO:0008006" key="4">
    <source>
        <dbReference type="Google" id="ProtNLM"/>
    </source>
</evidence>
<dbReference type="EMBL" id="ASTJ01000039">
    <property type="protein sequence ID" value="EPC00811.1"/>
    <property type="molecule type" value="Genomic_DNA"/>
</dbReference>
<protein>
    <recommendedName>
        <fullName evidence="4">Type III secretion protein</fullName>
    </recommendedName>
</protein>
<accession>S2L7U1</accession>
<evidence type="ECO:0000256" key="1">
    <source>
        <dbReference type="SAM" id="MobiDB-lite"/>
    </source>
</evidence>
<evidence type="ECO:0000313" key="2">
    <source>
        <dbReference type="EMBL" id="EPC00811.1"/>
    </source>
</evidence>
<proteinExistence type="predicted"/>
<dbReference type="InterPro" id="IPR053716">
    <property type="entry name" value="Flag_assembly_chemotaxis_eff"/>
</dbReference>
<dbReference type="Proteomes" id="UP000014463">
    <property type="component" value="Unassembled WGS sequence"/>
</dbReference>
<dbReference type="OrthoDB" id="6174005at2"/>
<comment type="caution">
    <text evidence="2">The sequence shown here is derived from an EMBL/GenBank/DDBJ whole genome shotgun (WGS) entry which is preliminary data.</text>
</comment>
<sequence>MNKRQQLERLMTLRERRQQRAEFALIEQQRSCQAEAERISTLDDQLSEQRHAFDQQEQELFDAMQGASWSAQKLEQVRQAIDDHYQHQAELNETRQVADREYLHQLTERDQRASEWAHQVRARKALEMLLERRRRTDRLAEEGRAELDLEDETPRGGH</sequence>
<dbReference type="PATRIC" id="fig|1121939.11.peg.3890"/>
<keyword evidence="3" id="KW-1185">Reference proteome</keyword>
<feature type="region of interest" description="Disordered" evidence="1">
    <location>
        <begin position="132"/>
        <end position="158"/>
    </location>
</feature>